<dbReference type="EMBL" id="JAENHO010000009">
    <property type="protein sequence ID" value="MBL7258580.1"/>
    <property type="molecule type" value="Genomic_DNA"/>
</dbReference>
<feature type="transmembrane region" description="Helical" evidence="2">
    <location>
        <begin position="99"/>
        <end position="117"/>
    </location>
</feature>
<keyword evidence="2" id="KW-0812">Transmembrane</keyword>
<feature type="transmembrane region" description="Helical" evidence="2">
    <location>
        <begin position="199"/>
        <end position="219"/>
    </location>
</feature>
<organism evidence="3 4">
    <name type="scientific">Paractinoplanes lichenicola</name>
    <dbReference type="NCBI Taxonomy" id="2802976"/>
    <lineage>
        <taxon>Bacteria</taxon>
        <taxon>Bacillati</taxon>
        <taxon>Actinomycetota</taxon>
        <taxon>Actinomycetes</taxon>
        <taxon>Micromonosporales</taxon>
        <taxon>Micromonosporaceae</taxon>
        <taxon>Paractinoplanes</taxon>
    </lineage>
</organism>
<keyword evidence="2" id="KW-1133">Transmembrane helix</keyword>
<evidence type="ECO:0000256" key="2">
    <source>
        <dbReference type="SAM" id="Phobius"/>
    </source>
</evidence>
<feature type="transmembrane region" description="Helical" evidence="2">
    <location>
        <begin position="155"/>
        <end position="173"/>
    </location>
</feature>
<protein>
    <submittedName>
        <fullName evidence="3">Uncharacterized protein</fullName>
    </submittedName>
</protein>
<evidence type="ECO:0000256" key="1">
    <source>
        <dbReference type="SAM" id="MobiDB-lite"/>
    </source>
</evidence>
<proteinExistence type="predicted"/>
<comment type="caution">
    <text evidence="3">The sequence shown here is derived from an EMBL/GenBank/DDBJ whole genome shotgun (WGS) entry which is preliminary data.</text>
</comment>
<keyword evidence="2" id="KW-0472">Membrane</keyword>
<feature type="transmembrane region" description="Helical" evidence="2">
    <location>
        <begin position="129"/>
        <end position="149"/>
    </location>
</feature>
<evidence type="ECO:0000313" key="3">
    <source>
        <dbReference type="EMBL" id="MBL7258580.1"/>
    </source>
</evidence>
<reference evidence="3 4" key="1">
    <citation type="submission" date="2021-01" db="EMBL/GenBank/DDBJ databases">
        <title>Actinoplanes sp. nov. LDG1-01 isolated from lichen.</title>
        <authorList>
            <person name="Saeng-In P."/>
            <person name="Phongsopitanun W."/>
            <person name="Kanchanasin P."/>
            <person name="Yuki M."/>
            <person name="Kudo T."/>
            <person name="Ohkuma M."/>
            <person name="Tanasupawat S."/>
        </authorList>
    </citation>
    <scope>NUCLEOTIDE SEQUENCE [LARGE SCALE GENOMIC DNA]</scope>
    <source>
        <strain evidence="3 4">LDG1-01</strain>
    </source>
</reference>
<feature type="region of interest" description="Disordered" evidence="1">
    <location>
        <begin position="13"/>
        <end position="34"/>
    </location>
</feature>
<dbReference type="Proteomes" id="UP000598996">
    <property type="component" value="Unassembled WGS sequence"/>
</dbReference>
<accession>A0ABS1VVV5</accession>
<feature type="transmembrane region" description="Helical" evidence="2">
    <location>
        <begin position="69"/>
        <end position="87"/>
    </location>
</feature>
<gene>
    <name evidence="3" type="ORF">JKJ07_30135</name>
</gene>
<name>A0ABS1VVV5_9ACTN</name>
<keyword evidence="4" id="KW-1185">Reference proteome</keyword>
<evidence type="ECO:0000313" key="4">
    <source>
        <dbReference type="Proteomes" id="UP000598996"/>
    </source>
</evidence>
<feature type="transmembrane region" description="Helical" evidence="2">
    <location>
        <begin position="225"/>
        <end position="244"/>
    </location>
</feature>
<dbReference type="RefSeq" id="WP_202995251.1">
    <property type="nucleotide sequence ID" value="NZ_JAENHO010000009.1"/>
</dbReference>
<sequence length="265" mass="29239">MAADLPDLSRARRRHRHIPASAQGHSPSSPRHSYVIPAEAPPPGAVRGDGIQALSHDVLVRRSLEISPGGFITIISIIQGVALALLAENTFEKPSLLVTVQSIATLLIFVVVFYWYLTMSVLLRWAPSFLDSFLPFAIAGLEIPPAFFLGDARAWNLWLALFWGGTMTGMMITKRWSPQSHFGEHVEAHRILHRLLRELQTMTGITALAVGLCGLFAFLDWTNQLFWGLTGAIIVLFTNGVIVARTEVCSSLIHAHFGVNRPPFN</sequence>